<dbReference type="AlphaFoldDB" id="A0A6J1LB22"/>
<accession>A0A6J1LB22</accession>
<dbReference type="KEGG" id="dhe:111594238"/>
<dbReference type="OrthoDB" id="7914571at2759"/>
<dbReference type="OMA" id="RYRINWM"/>
<evidence type="ECO:0000256" key="1">
    <source>
        <dbReference type="SAM" id="MobiDB-lite"/>
    </source>
</evidence>
<name>A0A6J1LB22_DROHY</name>
<evidence type="ECO:0000313" key="3">
    <source>
        <dbReference type="RefSeq" id="XP_023163214.2"/>
    </source>
</evidence>
<reference evidence="3" key="1">
    <citation type="submission" date="2025-08" db="UniProtKB">
        <authorList>
            <consortium name="RefSeq"/>
        </authorList>
    </citation>
    <scope>IDENTIFICATION</scope>
    <source>
        <strain evidence="3">15085-1641.00</strain>
        <tissue evidence="3">Whole body</tissue>
    </source>
</reference>
<sequence>MSQNVQSITEDDGFWSYDSILEYVDARVITFPLPEQTDPAQCRDEFLKSIFKPEERIIPLRREIKRKSSMNFIPTTAEGLAILNMMIKSAASSNLGSVSQYRPSLTSAQMEKLYTICLYQFQKAAIQFLSVRLKKQLITQLQIFPDETVETPHKLFHWSLEFFLRRRKVNQLYLDVLVMDRSRSQLDCAKFCTDINEILRLLDLISKDFCQGHDLCTTISIINDSNYEVNSTWVKELHDLRDINQDLNNVINGSAFRMESDYEPEFAVENDKLDALSLIEMRYRSNWLRSCADQTQMCLNKKESVYADEIKELQHKMVLDVAAFGFVDFVYQYEIDTYRMLIAEWQDRLDVDLEAAELECNITRNLWAKTKEDLKFHKEQVDMFKRRVSEVLALIEEEEQKNVLRISKRFSSMSKVKRNSNSKKKKKKKK</sequence>
<feature type="compositionally biased region" description="Basic residues" evidence="1">
    <location>
        <begin position="415"/>
        <end position="430"/>
    </location>
</feature>
<dbReference type="Proteomes" id="UP000504633">
    <property type="component" value="Unplaced"/>
</dbReference>
<proteinExistence type="predicted"/>
<dbReference type="GeneID" id="111594238"/>
<evidence type="ECO:0000313" key="2">
    <source>
        <dbReference type="Proteomes" id="UP000504633"/>
    </source>
</evidence>
<dbReference type="RefSeq" id="XP_023163214.2">
    <property type="nucleotide sequence ID" value="XM_023307446.2"/>
</dbReference>
<gene>
    <name evidence="3" type="primary">LOC111594238</name>
</gene>
<organism evidence="2 3">
    <name type="scientific">Drosophila hydei</name>
    <name type="common">Fruit fly</name>
    <dbReference type="NCBI Taxonomy" id="7224"/>
    <lineage>
        <taxon>Eukaryota</taxon>
        <taxon>Metazoa</taxon>
        <taxon>Ecdysozoa</taxon>
        <taxon>Arthropoda</taxon>
        <taxon>Hexapoda</taxon>
        <taxon>Insecta</taxon>
        <taxon>Pterygota</taxon>
        <taxon>Neoptera</taxon>
        <taxon>Endopterygota</taxon>
        <taxon>Diptera</taxon>
        <taxon>Brachycera</taxon>
        <taxon>Muscomorpha</taxon>
        <taxon>Ephydroidea</taxon>
        <taxon>Drosophilidae</taxon>
        <taxon>Drosophila</taxon>
    </lineage>
</organism>
<feature type="region of interest" description="Disordered" evidence="1">
    <location>
        <begin position="410"/>
        <end position="430"/>
    </location>
</feature>
<protein>
    <submittedName>
        <fullName evidence="3">Uncharacterized protein LOC111594238</fullName>
    </submittedName>
</protein>
<keyword evidence="2" id="KW-1185">Reference proteome</keyword>